<evidence type="ECO:0000313" key="4">
    <source>
        <dbReference type="Proteomes" id="UP000294668"/>
    </source>
</evidence>
<reference evidence="2 4" key="2">
    <citation type="journal article" date="2019" name="Appl. Microbiol. Biotechnol.">
        <title>Uncovering carbohydrate metabolism through a genotype-phenotype association study of 56 lactic acid bacteria genomes.</title>
        <authorList>
            <person name="Buron-Moles G."/>
            <person name="Chailyan A."/>
            <person name="Dolejs I."/>
            <person name="Forster J."/>
            <person name="Miks M.H."/>
        </authorList>
    </citation>
    <scope>NUCLEOTIDE SEQUENCE [LARGE SCALE GENOMIC DNA]</scope>
    <source>
        <strain evidence="2 4">DSM 10551</strain>
    </source>
</reference>
<proteinExistence type="predicted"/>
<reference evidence="2" key="3">
    <citation type="submission" date="2019-02" db="EMBL/GenBank/DDBJ databases">
        <authorList>
            <person name="Buron G."/>
            <person name="Chaylann A."/>
            <person name="Dolejs I."/>
            <person name="Forster J."/>
            <person name="Miks M.H."/>
        </authorList>
    </citation>
    <scope>NUCLEOTIDE SEQUENCE</scope>
    <source>
        <strain evidence="2">DSM 10551</strain>
    </source>
</reference>
<keyword evidence="4" id="KW-1185">Reference proteome</keyword>
<evidence type="ECO:0000313" key="3">
    <source>
        <dbReference type="Proteomes" id="UP000214739"/>
    </source>
</evidence>
<accession>A0A224V4G3</accession>
<sequence>MQNTSNENQALYQELVSEKQAEEKKETVRTYGLISMLYMYLGE</sequence>
<evidence type="ECO:0000313" key="2">
    <source>
        <dbReference type="EMBL" id="TDG91216.1"/>
    </source>
</evidence>
<dbReference type="AlphaFoldDB" id="A0A224V4G3"/>
<organism evidence="1 3">
    <name type="scientific">Lentilactobacillus parakefiri</name>
    <dbReference type="NCBI Taxonomy" id="152332"/>
    <lineage>
        <taxon>Bacteria</taxon>
        <taxon>Bacillati</taxon>
        <taxon>Bacillota</taxon>
        <taxon>Bacilli</taxon>
        <taxon>Lactobacillales</taxon>
        <taxon>Lactobacillaceae</taxon>
        <taxon>Lentilactobacillus</taxon>
    </lineage>
</organism>
<evidence type="ECO:0000313" key="1">
    <source>
        <dbReference type="EMBL" id="GAW71848.1"/>
    </source>
</evidence>
<reference evidence="1 3" key="1">
    <citation type="journal article" date="2017" name="Biosci Microbiota Food Health">
        <title>Genomic characterization reconfirms the taxonomic status of Lactobacillus parakefiri.</title>
        <authorList>
            <person name="Tanizawa Y."/>
            <person name="Kobayashi H."/>
            <person name="Kaminuma E."/>
            <person name="Sakamoto M."/>
            <person name="Ohkuma M."/>
            <person name="Nakamura Y."/>
            <person name="Arita M."/>
            <person name="Tohno M."/>
        </authorList>
    </citation>
    <scope>NUCLEOTIDE SEQUENCE [LARGE SCALE GENOMIC DNA]</scope>
    <source>
        <strain evidence="1 3">JCM 8573</strain>
    </source>
</reference>
<protein>
    <submittedName>
        <fullName evidence="1">Uncharacterized protein</fullName>
    </submittedName>
</protein>
<name>A0A224V4G3_9LACO</name>
<dbReference type="RefSeq" id="WP_263851656.1">
    <property type="nucleotide sequence ID" value="NZ_BAAAXO010000080.1"/>
</dbReference>
<dbReference type="Proteomes" id="UP000294668">
    <property type="component" value="Unassembled WGS sequence"/>
</dbReference>
<dbReference type="EMBL" id="BDGB01000044">
    <property type="protein sequence ID" value="GAW71848.1"/>
    <property type="molecule type" value="Genomic_DNA"/>
</dbReference>
<dbReference type="Proteomes" id="UP000214739">
    <property type="component" value="Unassembled WGS sequence"/>
</dbReference>
<gene>
    <name evidence="2" type="ORF">C5L28_002418</name>
    <name evidence="1" type="ORF">LPKJCM_00951</name>
</gene>
<dbReference type="EMBL" id="PUFL01000056">
    <property type="protein sequence ID" value="TDG91216.1"/>
    <property type="molecule type" value="Genomic_DNA"/>
</dbReference>
<comment type="caution">
    <text evidence="1">The sequence shown here is derived from an EMBL/GenBank/DDBJ whole genome shotgun (WGS) entry which is preliminary data.</text>
</comment>